<dbReference type="InterPro" id="IPR036598">
    <property type="entry name" value="GOLD_dom_sf"/>
</dbReference>
<dbReference type="GO" id="GO:0005737">
    <property type="term" value="C:cytoplasm"/>
    <property type="evidence" value="ECO:0007669"/>
    <property type="project" value="TreeGrafter"/>
</dbReference>
<gene>
    <name evidence="3" type="ORF">H257_10912</name>
</gene>
<dbReference type="SUPFAM" id="SSF101576">
    <property type="entry name" value="Supernatant protein factor (SPF), C-terminal domain"/>
    <property type="match status" value="1"/>
</dbReference>
<evidence type="ECO:0000256" key="1">
    <source>
        <dbReference type="SAM" id="Coils"/>
    </source>
</evidence>
<dbReference type="VEuPathDB" id="FungiDB:H257_10912"/>
<dbReference type="RefSeq" id="XP_009835962.1">
    <property type="nucleotide sequence ID" value="XM_009837660.1"/>
</dbReference>
<sequence>MNVVATSISGTNVQLVVSSLSDQSQVVCVERSYVALEKLHAFLIKKHGTLNIPSFPVFPSPATDAKLAVLCAELTVYFKCGAVHESDEVHALVNEERAAGVAHMTAIDFILQPFEYEKVNILRGSKHELQLQVASAGQTLVWKFEVDDYDIEFYAEFHTPFPMYTEIFHAATKYQTTSKPVEGMYTCTRPGVVTLRWDNAYSRLRNKTVLYLAHVIGKDMMDSAFAAADALNQAMKEAGPTSGNCLHLQKSPVVKTSSGGRLPLAMPSLEQLTPQWLMDGLMHTTATYAARLFGSRRPPLTNTDAPSAYENSLMQELNGLNMTLLQRVERLEDSLARIAVERDQALSRVQLAAAKTEADAVALADMSVQIQAQQDEIDRLCRERQSWPAVVAERDALLLEKHRWAMIDEFDGYADKIDPASLSPPQEGNLHLKDDVRQALEKELGQAELTLLRVRAQLGYSLHQNVPVGSGGDRLERLAHDLAAAKTEFDDKMEHTVLHVAELNQQIVKYKSHKKVLVTELRNLKRETDGQVAVAIAEACEARMVNQSLKRQNELLLSQMRTIVDETNRAAAATNEAPEVSPLPSTITAADIALLNGLPESNKPLGRPANPYRERLLQFFEEFDPSQIDLIDDMLDSYRGVEDSLMESLELKYRFQEMHE</sequence>
<organism evidence="3">
    <name type="scientific">Aphanomyces astaci</name>
    <name type="common">Crayfish plague agent</name>
    <dbReference type="NCBI Taxonomy" id="112090"/>
    <lineage>
        <taxon>Eukaryota</taxon>
        <taxon>Sar</taxon>
        <taxon>Stramenopiles</taxon>
        <taxon>Oomycota</taxon>
        <taxon>Saprolegniomycetes</taxon>
        <taxon>Saprolegniales</taxon>
        <taxon>Verrucalvaceae</taxon>
        <taxon>Aphanomyces</taxon>
    </lineage>
</organism>
<dbReference type="OrthoDB" id="1434354at2759"/>
<name>W4G5B0_APHAT</name>
<dbReference type="InterPro" id="IPR009038">
    <property type="entry name" value="GOLD_dom"/>
</dbReference>
<accession>W4G5B0</accession>
<feature type="domain" description="GOLD" evidence="2">
    <location>
        <begin position="112"/>
        <end position="215"/>
    </location>
</feature>
<evidence type="ECO:0000313" key="3">
    <source>
        <dbReference type="EMBL" id="ETV74875.1"/>
    </source>
</evidence>
<feature type="coiled-coil region" evidence="1">
    <location>
        <begin position="314"/>
        <end position="383"/>
    </location>
</feature>
<proteinExistence type="predicted"/>
<dbReference type="PANTHER" id="PTHR23324:SF83">
    <property type="entry name" value="SEC14-LIKE PROTEIN 2"/>
    <property type="match status" value="1"/>
</dbReference>
<dbReference type="AlphaFoldDB" id="W4G5B0"/>
<keyword evidence="1" id="KW-0175">Coiled coil</keyword>
<dbReference type="GeneID" id="20812908"/>
<dbReference type="STRING" id="112090.W4G5B0"/>
<dbReference type="InterPro" id="IPR051064">
    <property type="entry name" value="SEC14/CRAL-TRIO_domain"/>
</dbReference>
<dbReference type="PANTHER" id="PTHR23324">
    <property type="entry name" value="SEC14 RELATED PROTEIN"/>
    <property type="match status" value="1"/>
</dbReference>
<dbReference type="Gene3D" id="2.60.120.680">
    <property type="entry name" value="GOLD domain"/>
    <property type="match status" value="1"/>
</dbReference>
<evidence type="ECO:0000259" key="2">
    <source>
        <dbReference type="PROSITE" id="PS50866"/>
    </source>
</evidence>
<dbReference type="EMBL" id="KI913143">
    <property type="protein sequence ID" value="ETV74875.1"/>
    <property type="molecule type" value="Genomic_DNA"/>
</dbReference>
<reference evidence="3" key="1">
    <citation type="submission" date="2013-12" db="EMBL/GenBank/DDBJ databases">
        <title>The Genome Sequence of Aphanomyces astaci APO3.</title>
        <authorList>
            <consortium name="The Broad Institute Genomics Platform"/>
            <person name="Russ C."/>
            <person name="Tyler B."/>
            <person name="van West P."/>
            <person name="Dieguez-Uribeondo J."/>
            <person name="Young S.K."/>
            <person name="Zeng Q."/>
            <person name="Gargeya S."/>
            <person name="Fitzgerald M."/>
            <person name="Abouelleil A."/>
            <person name="Alvarado L."/>
            <person name="Chapman S.B."/>
            <person name="Gainer-Dewar J."/>
            <person name="Goldberg J."/>
            <person name="Griggs A."/>
            <person name="Gujja S."/>
            <person name="Hansen M."/>
            <person name="Howarth C."/>
            <person name="Imamovic A."/>
            <person name="Ireland A."/>
            <person name="Larimer J."/>
            <person name="McCowan C."/>
            <person name="Murphy C."/>
            <person name="Pearson M."/>
            <person name="Poon T.W."/>
            <person name="Priest M."/>
            <person name="Roberts A."/>
            <person name="Saif S."/>
            <person name="Shea T."/>
            <person name="Sykes S."/>
            <person name="Wortman J."/>
            <person name="Nusbaum C."/>
            <person name="Birren B."/>
        </authorList>
    </citation>
    <scope>NUCLEOTIDE SEQUENCE [LARGE SCALE GENOMIC DNA]</scope>
    <source>
        <strain evidence="3">APO3</strain>
    </source>
</reference>
<protein>
    <recommendedName>
        <fullName evidence="2">GOLD domain-containing protein</fullName>
    </recommendedName>
</protein>
<dbReference type="PROSITE" id="PS50866">
    <property type="entry name" value="GOLD"/>
    <property type="match status" value="1"/>
</dbReference>